<protein>
    <submittedName>
        <fullName evidence="2">Uncharacterized protein</fullName>
    </submittedName>
</protein>
<feature type="compositionally biased region" description="Basic and acidic residues" evidence="1">
    <location>
        <begin position="37"/>
        <end position="46"/>
    </location>
</feature>
<dbReference type="AlphaFoldDB" id="K0SXQ4"/>
<gene>
    <name evidence="2" type="ORF">THAOC_08996</name>
</gene>
<evidence type="ECO:0000313" key="2">
    <source>
        <dbReference type="EMBL" id="EJK69719.1"/>
    </source>
</evidence>
<keyword evidence="3" id="KW-1185">Reference proteome</keyword>
<comment type="caution">
    <text evidence="2">The sequence shown here is derived from an EMBL/GenBank/DDBJ whole genome shotgun (WGS) entry which is preliminary data.</text>
</comment>
<accession>K0SXQ4</accession>
<evidence type="ECO:0000256" key="1">
    <source>
        <dbReference type="SAM" id="MobiDB-lite"/>
    </source>
</evidence>
<feature type="region of interest" description="Disordered" evidence="1">
    <location>
        <begin position="99"/>
        <end position="149"/>
    </location>
</feature>
<reference evidence="2 3" key="1">
    <citation type="journal article" date="2012" name="Genome Biol.">
        <title>Genome and low-iron response of an oceanic diatom adapted to chronic iron limitation.</title>
        <authorList>
            <person name="Lommer M."/>
            <person name="Specht M."/>
            <person name="Roy A.S."/>
            <person name="Kraemer L."/>
            <person name="Andreson R."/>
            <person name="Gutowska M.A."/>
            <person name="Wolf J."/>
            <person name="Bergner S.V."/>
            <person name="Schilhabel M.B."/>
            <person name="Klostermeier U.C."/>
            <person name="Beiko R.G."/>
            <person name="Rosenstiel P."/>
            <person name="Hippler M."/>
            <person name="Laroche J."/>
        </authorList>
    </citation>
    <scope>NUCLEOTIDE SEQUENCE [LARGE SCALE GENOMIC DNA]</scope>
    <source>
        <strain evidence="2 3">CCMP1005</strain>
    </source>
</reference>
<dbReference type="Proteomes" id="UP000266841">
    <property type="component" value="Unassembled WGS sequence"/>
</dbReference>
<sequence length="149" mass="16343">SDNPSRWSAALDRYRRDGKSTDHSALEEPTDDLPEDEVGRRGSRSKHDCFASLQSLDLSKSGYALTEPTAAMSSSSFYLAKEEGRDAFDFVVRHAGTAASGRTAVSGPLTRASRRWKPLQGRLSGGPVQLDRGEDHPALLPRGRRRTET</sequence>
<feature type="region of interest" description="Disordered" evidence="1">
    <location>
        <begin position="1"/>
        <end position="46"/>
    </location>
</feature>
<proteinExistence type="predicted"/>
<feature type="non-terminal residue" evidence="2">
    <location>
        <position position="1"/>
    </location>
</feature>
<name>K0SXQ4_THAOC</name>
<evidence type="ECO:0000313" key="3">
    <source>
        <dbReference type="Proteomes" id="UP000266841"/>
    </source>
</evidence>
<feature type="compositionally biased region" description="Basic and acidic residues" evidence="1">
    <location>
        <begin position="12"/>
        <end position="26"/>
    </location>
</feature>
<organism evidence="2 3">
    <name type="scientific">Thalassiosira oceanica</name>
    <name type="common">Marine diatom</name>
    <dbReference type="NCBI Taxonomy" id="159749"/>
    <lineage>
        <taxon>Eukaryota</taxon>
        <taxon>Sar</taxon>
        <taxon>Stramenopiles</taxon>
        <taxon>Ochrophyta</taxon>
        <taxon>Bacillariophyta</taxon>
        <taxon>Coscinodiscophyceae</taxon>
        <taxon>Thalassiosirophycidae</taxon>
        <taxon>Thalassiosirales</taxon>
        <taxon>Thalassiosiraceae</taxon>
        <taxon>Thalassiosira</taxon>
    </lineage>
</organism>
<dbReference type="EMBL" id="AGNL01009666">
    <property type="protein sequence ID" value="EJK69719.1"/>
    <property type="molecule type" value="Genomic_DNA"/>
</dbReference>